<protein>
    <submittedName>
        <fullName evidence="2">Transglutaminase family protein</fullName>
    </submittedName>
</protein>
<reference evidence="2 3" key="1">
    <citation type="submission" date="2020-07" db="EMBL/GenBank/DDBJ databases">
        <title>Fungal Genomes of the International Space Station.</title>
        <authorList>
            <person name="Seuylemezian A."/>
            <person name="Singh N.K."/>
            <person name="Wood J."/>
            <person name="Venkateswaran K."/>
        </authorList>
    </citation>
    <scope>NUCLEOTIDE SEQUENCE [LARGE SCALE GENOMIC DNA]</scope>
    <source>
        <strain evidence="2 3">PL-B2</strain>
    </source>
</reference>
<evidence type="ECO:0000313" key="2">
    <source>
        <dbReference type="EMBL" id="MBY0098366.1"/>
    </source>
</evidence>
<evidence type="ECO:0000313" key="3">
    <source>
        <dbReference type="Proteomes" id="UP000769780"/>
    </source>
</evidence>
<name>A0ABS7K7X0_9BACI</name>
<dbReference type="PANTHER" id="PTHR33490">
    <property type="entry name" value="BLR5614 PROTEIN-RELATED"/>
    <property type="match status" value="1"/>
</dbReference>
<dbReference type="Proteomes" id="UP000769780">
    <property type="component" value="Unassembled WGS sequence"/>
</dbReference>
<feature type="domain" description="Transglutaminase-like" evidence="1">
    <location>
        <begin position="32"/>
        <end position="138"/>
    </location>
</feature>
<dbReference type="EMBL" id="JACWFH010000023">
    <property type="protein sequence ID" value="MBY0098366.1"/>
    <property type="molecule type" value="Genomic_DNA"/>
</dbReference>
<sequence>MKLFCDSEKLDDYLLELAEVNYSNPMIKEKADELFHPFQTEIEKAKIAFEFVRDEIAHSWDIQSDRVTCHASEVLDFKEGICYAKSHLLASLLRSQGIPTGFCYQRLMLFDTPEKGYCIHALNAIFLKSLNKWIRVDARGNKEGIDAQFSTEEEKLAFPINEDLGEKDYPVIHAKPHPKVLAVLGENTNALKMYKYHLPESL</sequence>
<dbReference type="InterPro" id="IPR038765">
    <property type="entry name" value="Papain-like_cys_pep_sf"/>
</dbReference>
<dbReference type="PANTHER" id="PTHR33490:SF3">
    <property type="entry name" value="CONSERVED INTEGRAL MEMBRANE PROTEIN"/>
    <property type="match status" value="1"/>
</dbReference>
<dbReference type="Gene3D" id="3.10.620.30">
    <property type="match status" value="1"/>
</dbReference>
<gene>
    <name evidence="2" type="ORF">H0185_16375</name>
</gene>
<keyword evidence="3" id="KW-1185">Reference proteome</keyword>
<evidence type="ECO:0000259" key="1">
    <source>
        <dbReference type="Pfam" id="PF01841"/>
    </source>
</evidence>
<proteinExistence type="predicted"/>
<organism evidence="2 3">
    <name type="scientific">Mesobacillus maritimus</name>
    <dbReference type="NCBI Taxonomy" id="1643336"/>
    <lineage>
        <taxon>Bacteria</taxon>
        <taxon>Bacillati</taxon>
        <taxon>Bacillota</taxon>
        <taxon>Bacilli</taxon>
        <taxon>Bacillales</taxon>
        <taxon>Bacillaceae</taxon>
        <taxon>Mesobacillus</taxon>
    </lineage>
</organism>
<comment type="caution">
    <text evidence="2">The sequence shown here is derived from an EMBL/GenBank/DDBJ whole genome shotgun (WGS) entry which is preliminary data.</text>
</comment>
<accession>A0ABS7K7X0</accession>
<dbReference type="Pfam" id="PF01841">
    <property type="entry name" value="Transglut_core"/>
    <property type="match status" value="1"/>
</dbReference>
<dbReference type="RefSeq" id="WP_221874589.1">
    <property type="nucleotide sequence ID" value="NZ_JACWFH010000023.1"/>
</dbReference>
<dbReference type="SUPFAM" id="SSF54001">
    <property type="entry name" value="Cysteine proteinases"/>
    <property type="match status" value="1"/>
</dbReference>
<dbReference type="InterPro" id="IPR002931">
    <property type="entry name" value="Transglutaminase-like"/>
</dbReference>